<dbReference type="AlphaFoldDB" id="A0A655I6C0"/>
<evidence type="ECO:0000313" key="6">
    <source>
        <dbReference type="Proteomes" id="UP000045842"/>
    </source>
</evidence>
<evidence type="ECO:0000313" key="3">
    <source>
        <dbReference type="EMBL" id="COV55742.1"/>
    </source>
</evidence>
<protein>
    <submittedName>
        <fullName evidence="3">Uncharacterized protein</fullName>
    </submittedName>
</protein>
<gene>
    <name evidence="3" type="ORF">ERS007679_02065</name>
    <name evidence="2" type="ORF">ERS007681_04102</name>
    <name evidence="4" type="ORF">ERS007739_01291</name>
</gene>
<evidence type="ECO:0000256" key="1">
    <source>
        <dbReference type="SAM" id="MobiDB-lite"/>
    </source>
</evidence>
<dbReference type="EMBL" id="CFOE01000880">
    <property type="protein sequence ID" value="CFE46556.1"/>
    <property type="molecule type" value="Genomic_DNA"/>
</dbReference>
<organism evidence="3 6">
    <name type="scientific">Mycobacterium tuberculosis</name>
    <dbReference type="NCBI Taxonomy" id="1773"/>
    <lineage>
        <taxon>Bacteria</taxon>
        <taxon>Bacillati</taxon>
        <taxon>Actinomycetota</taxon>
        <taxon>Actinomycetes</taxon>
        <taxon>Mycobacteriales</taxon>
        <taxon>Mycobacteriaceae</taxon>
        <taxon>Mycobacterium</taxon>
        <taxon>Mycobacterium tuberculosis complex</taxon>
    </lineage>
</organism>
<sequence length="95" mass="9496">MIGKGAGSAAKLVTQLVISTSPSSAIWSLCKWVSSTADNPAAPTPTAAARCSTPRPQSTRNACAPARTRVDGPARSGSGMGLPVPSNVISSMALS</sequence>
<reference evidence="4" key="1">
    <citation type="submission" date="2015-03" db="EMBL/GenBank/DDBJ databases">
        <authorList>
            <consortium name="Pathogen Informatics"/>
            <person name="Murphy D."/>
        </authorList>
    </citation>
    <scope>NUCLEOTIDE SEQUENCE</scope>
    <source>
        <strain evidence="4">N09902308</strain>
    </source>
</reference>
<dbReference type="Proteomes" id="UP000048289">
    <property type="component" value="Unassembled WGS sequence"/>
</dbReference>
<dbReference type="EMBL" id="CSAD01000259">
    <property type="protein sequence ID" value="COV55742.1"/>
    <property type="molecule type" value="Genomic_DNA"/>
</dbReference>
<dbReference type="EMBL" id="CSBK01000473">
    <property type="protein sequence ID" value="COX43859.1"/>
    <property type="molecule type" value="Genomic_DNA"/>
</dbReference>
<evidence type="ECO:0000313" key="2">
    <source>
        <dbReference type="EMBL" id="CFE46556.1"/>
    </source>
</evidence>
<name>A0A655I6C0_MYCTX</name>
<reference evidence="5 6" key="2">
    <citation type="submission" date="2015-03" db="EMBL/GenBank/DDBJ databases">
        <authorList>
            <consortium name="Pathogen Informatics"/>
        </authorList>
    </citation>
    <scope>NUCLEOTIDE SEQUENCE [LARGE SCALE GENOMIC DNA]</scope>
    <source>
        <strain evidence="3 6">G09801536</strain>
        <strain evidence="2 7">G09901357</strain>
        <strain evidence="5">N09902308</strain>
    </source>
</reference>
<accession>A0A655I6C0</accession>
<evidence type="ECO:0000313" key="4">
    <source>
        <dbReference type="EMBL" id="COX43859.1"/>
    </source>
</evidence>
<feature type="region of interest" description="Disordered" evidence="1">
    <location>
        <begin position="40"/>
        <end position="83"/>
    </location>
</feature>
<proteinExistence type="predicted"/>
<evidence type="ECO:0000313" key="7">
    <source>
        <dbReference type="Proteomes" id="UP000048289"/>
    </source>
</evidence>
<dbReference type="Proteomes" id="UP000045842">
    <property type="component" value="Unassembled WGS sequence"/>
</dbReference>
<feature type="compositionally biased region" description="Low complexity" evidence="1">
    <location>
        <begin position="40"/>
        <end position="49"/>
    </location>
</feature>
<evidence type="ECO:0000313" key="5">
    <source>
        <dbReference type="Proteomes" id="UP000039021"/>
    </source>
</evidence>
<dbReference type="Proteomes" id="UP000039021">
    <property type="component" value="Unassembled WGS sequence"/>
</dbReference>